<evidence type="ECO:0000313" key="2">
    <source>
        <dbReference type="Proteomes" id="UP000595703"/>
    </source>
</evidence>
<dbReference type="AlphaFoldDB" id="A0A7U3UTT7"/>
<organism evidence="1 2">
    <name type="scientific">Actinacidiphila reveromycinica</name>
    <dbReference type="NCBI Taxonomy" id="659352"/>
    <lineage>
        <taxon>Bacteria</taxon>
        <taxon>Bacillati</taxon>
        <taxon>Actinomycetota</taxon>
        <taxon>Actinomycetes</taxon>
        <taxon>Kitasatosporales</taxon>
        <taxon>Streptomycetaceae</taxon>
        <taxon>Actinacidiphila</taxon>
    </lineage>
</organism>
<reference evidence="1 2" key="4">
    <citation type="journal article" date="2020" name="Sci. Rep.">
        <title>beta-carboline chemical signals induce reveromycin production through a LuxR family regulator in Streptomyces sp. SN-593.</title>
        <authorList>
            <person name="Panthee S."/>
            <person name="Kito N."/>
            <person name="Hayashi T."/>
            <person name="Shimizu T."/>
            <person name="Ishikawa J."/>
            <person name="Hamamoto H."/>
            <person name="Osada H."/>
            <person name="Takahashi S."/>
        </authorList>
    </citation>
    <scope>NUCLEOTIDE SEQUENCE [LARGE SCALE GENOMIC DNA]</scope>
    <source>
        <strain evidence="1 2">SN-593</strain>
    </source>
</reference>
<evidence type="ECO:0000313" key="1">
    <source>
        <dbReference type="EMBL" id="BBA98523.1"/>
    </source>
</evidence>
<accession>A0A7U3UTT7</accession>
<reference evidence="1 2" key="3">
    <citation type="journal article" date="2011" name="Nat. Chem. Biol.">
        <title>Reveromycin A biosynthesis uses RevG and RevJ for stereospecific spiroacetal formation.</title>
        <authorList>
            <person name="Takahashi S."/>
            <person name="Toyoda A."/>
            <person name="Sekiyama Y."/>
            <person name="Takagi H."/>
            <person name="Nogawa T."/>
            <person name="Uramoto M."/>
            <person name="Suzuki R."/>
            <person name="Koshino H."/>
            <person name="Kumano T."/>
            <person name="Panthee S."/>
            <person name="Dairi T."/>
            <person name="Ishikawa J."/>
            <person name="Ikeda H."/>
            <person name="Sakaki Y."/>
            <person name="Osada H."/>
        </authorList>
    </citation>
    <scope>NUCLEOTIDE SEQUENCE [LARGE SCALE GENOMIC DNA]</scope>
    <source>
        <strain evidence="1 2">SN-593</strain>
    </source>
</reference>
<reference evidence="1 2" key="2">
    <citation type="journal article" date="2011" name="J. Antibiot.">
        <title>Furaquinocins I and J: novel polyketide isoprenoid hybrid compounds from Streptomyces reveromyceticus SN-593.</title>
        <authorList>
            <person name="Panthee S."/>
            <person name="Takahashi S."/>
            <person name="Takagi H."/>
            <person name="Nogawa T."/>
            <person name="Oowada E."/>
            <person name="Uramoto M."/>
            <person name="Osada H."/>
        </authorList>
    </citation>
    <scope>NUCLEOTIDE SEQUENCE [LARGE SCALE GENOMIC DNA]</scope>
    <source>
        <strain evidence="1 2">SN-593</strain>
    </source>
</reference>
<name>A0A7U3UTT7_9ACTN</name>
<sequence length="55" mass="5766">MPSGAEKFEGVEVICGVYDKDFAPAFSGDDVEAHSAEKLPSDGVICGVFDKENAS</sequence>
<gene>
    <name evidence="1" type="ORF">RVR_4732</name>
</gene>
<dbReference type="Proteomes" id="UP000595703">
    <property type="component" value="Chromosome"/>
</dbReference>
<protein>
    <submittedName>
        <fullName evidence="1">Uncharacterized protein</fullName>
    </submittedName>
</protein>
<reference evidence="1 2" key="1">
    <citation type="journal article" date="2010" name="J. Bacteriol.">
        <title>Biochemical characterization of a novel indole prenyltransferase from Streptomyces sp. SN-593.</title>
        <authorList>
            <person name="Takahashi S."/>
            <person name="Takagi H."/>
            <person name="Toyoda A."/>
            <person name="Uramoto M."/>
            <person name="Nogawa T."/>
            <person name="Ueki M."/>
            <person name="Sakaki Y."/>
            <person name="Osada H."/>
        </authorList>
    </citation>
    <scope>NUCLEOTIDE SEQUENCE [LARGE SCALE GENOMIC DNA]</scope>
    <source>
        <strain evidence="1 2">SN-593</strain>
    </source>
</reference>
<proteinExistence type="predicted"/>
<dbReference type="KEGG" id="arev:RVR_4732"/>
<keyword evidence="2" id="KW-1185">Reference proteome</keyword>
<dbReference type="EMBL" id="AP018365">
    <property type="protein sequence ID" value="BBA98523.1"/>
    <property type="molecule type" value="Genomic_DNA"/>
</dbReference>
<dbReference type="RefSeq" id="WP_202234660.1">
    <property type="nucleotide sequence ID" value="NZ_AP018365.1"/>
</dbReference>